<keyword evidence="3" id="KW-1185">Reference proteome</keyword>
<accession>A0A9Q0J8P5</accession>
<dbReference type="PANTHER" id="PTHR46870">
    <property type="entry name" value="PROTEIN THYLAKOID ASSEMBLY 8-LIKE, CHLOROPLASTIC"/>
    <property type="match status" value="1"/>
</dbReference>
<proteinExistence type="predicted"/>
<dbReference type="Proteomes" id="UP001141552">
    <property type="component" value="Unassembled WGS sequence"/>
</dbReference>
<organism evidence="2 3">
    <name type="scientific">Turnera subulata</name>
    <dbReference type="NCBI Taxonomy" id="218843"/>
    <lineage>
        <taxon>Eukaryota</taxon>
        <taxon>Viridiplantae</taxon>
        <taxon>Streptophyta</taxon>
        <taxon>Embryophyta</taxon>
        <taxon>Tracheophyta</taxon>
        <taxon>Spermatophyta</taxon>
        <taxon>Magnoliopsida</taxon>
        <taxon>eudicotyledons</taxon>
        <taxon>Gunneridae</taxon>
        <taxon>Pentapetalae</taxon>
        <taxon>rosids</taxon>
        <taxon>fabids</taxon>
        <taxon>Malpighiales</taxon>
        <taxon>Passifloraceae</taxon>
        <taxon>Turnera</taxon>
    </lineage>
</organism>
<feature type="region of interest" description="Disordered" evidence="1">
    <location>
        <begin position="64"/>
        <end position="139"/>
    </location>
</feature>
<feature type="compositionally biased region" description="Polar residues" evidence="1">
    <location>
        <begin position="64"/>
        <end position="75"/>
    </location>
</feature>
<dbReference type="EMBL" id="JAKUCV010005128">
    <property type="protein sequence ID" value="KAJ4832454.1"/>
    <property type="molecule type" value="Genomic_DNA"/>
</dbReference>
<sequence>MTSPSLALLLRVAPPPSPPRLQAASLLPLVPILPTLAVCVQPRSLPPRAFLSFLLYGDTTTNRHPPTPFPSSRNVTPLPPPCTVRPRLQPATLHRRPSRDELDKASSPGRRFPLTWSPSSRHHRDPPPAPPPSSPAAAAVQLPPACKLSPLVSRLASPVPSRLQPAVAKGILERWVSCRCNESQRGHEEVSKSPDELRFQILLKGLLPHPLLRNKVKQDYEELFPEKHIYDPQQEIFGV</sequence>
<protein>
    <submittedName>
        <fullName evidence="2">Uncharacterized protein</fullName>
    </submittedName>
</protein>
<dbReference type="InterPro" id="IPR044795">
    <property type="entry name" value="THA8L-like"/>
</dbReference>
<comment type="caution">
    <text evidence="2">The sequence shown here is derived from an EMBL/GenBank/DDBJ whole genome shotgun (WGS) entry which is preliminary data.</text>
</comment>
<evidence type="ECO:0000313" key="2">
    <source>
        <dbReference type="EMBL" id="KAJ4832454.1"/>
    </source>
</evidence>
<evidence type="ECO:0000313" key="3">
    <source>
        <dbReference type="Proteomes" id="UP001141552"/>
    </source>
</evidence>
<name>A0A9Q0J8P5_9ROSI</name>
<gene>
    <name evidence="2" type="ORF">Tsubulata_024800</name>
</gene>
<reference evidence="2" key="2">
    <citation type="journal article" date="2023" name="Plants (Basel)">
        <title>Annotation of the Turnera subulata (Passifloraceae) Draft Genome Reveals the S-Locus Evolved after the Divergence of Turneroideae from Passifloroideae in a Stepwise Manner.</title>
        <authorList>
            <person name="Henning P.M."/>
            <person name="Roalson E.H."/>
            <person name="Mir W."/>
            <person name="McCubbin A.G."/>
            <person name="Shore J.S."/>
        </authorList>
    </citation>
    <scope>NUCLEOTIDE SEQUENCE</scope>
    <source>
        <strain evidence="2">F60SS</strain>
    </source>
</reference>
<reference evidence="2" key="1">
    <citation type="submission" date="2022-02" db="EMBL/GenBank/DDBJ databases">
        <authorList>
            <person name="Henning P.M."/>
            <person name="McCubbin A.G."/>
            <person name="Shore J.S."/>
        </authorList>
    </citation>
    <scope>NUCLEOTIDE SEQUENCE</scope>
    <source>
        <strain evidence="2">F60SS</strain>
        <tissue evidence="2">Leaves</tissue>
    </source>
</reference>
<evidence type="ECO:0000256" key="1">
    <source>
        <dbReference type="SAM" id="MobiDB-lite"/>
    </source>
</evidence>
<dbReference type="AlphaFoldDB" id="A0A9Q0J8P5"/>
<dbReference type="PANTHER" id="PTHR46870:SF2">
    <property type="entry name" value="PROTEIN THYLAKOID ASSEMBLY 8-LIKE, CHLOROPLASTIC"/>
    <property type="match status" value="1"/>
</dbReference>